<dbReference type="RefSeq" id="WP_051378852.1">
    <property type="nucleotide sequence ID" value="NZ_AXWS01000015.1"/>
</dbReference>
<reference evidence="9" key="10">
    <citation type="submission" date="2025-08" db="UniProtKB">
        <authorList>
            <consortium name="RefSeq"/>
        </authorList>
    </citation>
    <scope>IDENTIFICATION</scope>
</reference>
<dbReference type="EC" id="2.7.13.3" evidence="2"/>
<reference evidence="9" key="4">
    <citation type="journal article" date="2000" name="Trends Biochem. Sci.">
        <title>GHKL, an emergent ATPase/kinase superfamily.</title>
        <authorList>
            <person name="Dutta R."/>
            <person name="Inouye M."/>
        </authorList>
    </citation>
    <scope>NUCLEOTIDE SEQUENCE</scope>
</reference>
<reference evidence="9" key="3">
    <citation type="journal article" date="2000" name="Annu. Rev. Biochem.">
        <title>Two-component signal transduction.</title>
        <authorList>
            <person name="Stock A.M."/>
            <person name="Robinson V.L."/>
            <person name="Goudreau P.N."/>
        </authorList>
    </citation>
    <scope>NUCLEOTIDE SEQUENCE</scope>
</reference>
<dbReference type="SUPFAM" id="SSF47384">
    <property type="entry name" value="Homodimeric domain of signal transducing histidine kinase"/>
    <property type="match status" value="1"/>
</dbReference>
<keyword evidence="9" id="KW-0418">Kinase</keyword>
<dbReference type="SMART" id="SM00448">
    <property type="entry name" value="REC"/>
    <property type="match status" value="1"/>
</dbReference>
<evidence type="ECO:0000313" key="8">
    <source>
        <dbReference type="Proteomes" id="UP000675920"/>
    </source>
</evidence>
<evidence type="ECO:0000256" key="3">
    <source>
        <dbReference type="ARBA" id="ARBA00022553"/>
    </source>
</evidence>
<dbReference type="PROSITE" id="PS50110">
    <property type="entry name" value="RESPONSE_REGULATORY"/>
    <property type="match status" value="1"/>
</dbReference>
<dbReference type="GO" id="GO:0000155">
    <property type="term" value="F:phosphorelay sensor kinase activity"/>
    <property type="evidence" value="ECO:0007669"/>
    <property type="project" value="InterPro"/>
</dbReference>
<dbReference type="CDD" id="cd00082">
    <property type="entry name" value="HisKA"/>
    <property type="match status" value="1"/>
</dbReference>
<evidence type="ECO:0000259" key="6">
    <source>
        <dbReference type="PROSITE" id="PS50109"/>
    </source>
</evidence>
<dbReference type="InterPro" id="IPR003661">
    <property type="entry name" value="HisK_dim/P_dom"/>
</dbReference>
<dbReference type="InterPro" id="IPR036890">
    <property type="entry name" value="HATPase_C_sf"/>
</dbReference>
<dbReference type="InterPro" id="IPR011006">
    <property type="entry name" value="CheY-like_superfamily"/>
</dbReference>
<comment type="catalytic activity">
    <reaction evidence="1">
        <text>ATP + protein L-histidine = ADP + protein N-phospho-L-histidine.</text>
        <dbReference type="EC" id="2.7.13.3"/>
    </reaction>
</comment>
<keyword evidence="9" id="KW-0808">Transferase</keyword>
<evidence type="ECO:0000256" key="4">
    <source>
        <dbReference type="PROSITE-ProRule" id="PRU00169"/>
    </source>
</evidence>
<dbReference type="PANTHER" id="PTHR43547">
    <property type="entry name" value="TWO-COMPONENT HISTIDINE KINASE"/>
    <property type="match status" value="1"/>
</dbReference>
<dbReference type="Gene3D" id="3.40.50.2300">
    <property type="match status" value="1"/>
</dbReference>
<reference evidence="9" key="1">
    <citation type="journal article" date="1994" name="Trends Genet.">
        <title>Protein histidine kinases and signal transduction in prokaryotes and eukaryotes.</title>
        <authorList>
            <person name="Alex L.A."/>
            <person name="Simon M.I."/>
        </authorList>
    </citation>
    <scope>NUCLEOTIDE SEQUENCE</scope>
</reference>
<evidence type="ECO:0000259" key="7">
    <source>
        <dbReference type="PROSITE" id="PS50110"/>
    </source>
</evidence>
<dbReference type="Pfam" id="PF00072">
    <property type="entry name" value="Response_reg"/>
    <property type="match status" value="1"/>
</dbReference>
<evidence type="ECO:0000256" key="2">
    <source>
        <dbReference type="ARBA" id="ARBA00012438"/>
    </source>
</evidence>
<reference evidence="9" key="6">
    <citation type="journal article" date="2010" name="Curr. Opin. Microbiol.">
        <title>Diversity of structure and function of response regulator output domains.</title>
        <authorList>
            <person name="Galperin M.Y."/>
        </authorList>
    </citation>
    <scope>NUCLEOTIDE SEQUENCE</scope>
</reference>
<dbReference type="Gene3D" id="3.30.565.10">
    <property type="entry name" value="Histidine kinase-like ATPase, C-terminal domain"/>
    <property type="match status" value="1"/>
</dbReference>
<feature type="domain" description="Histidine kinase" evidence="6">
    <location>
        <begin position="188"/>
        <end position="428"/>
    </location>
</feature>
<dbReference type="PANTHER" id="PTHR43547:SF2">
    <property type="entry name" value="HYBRID SIGNAL TRANSDUCTION HISTIDINE KINASE C"/>
    <property type="match status" value="1"/>
</dbReference>
<evidence type="ECO:0000256" key="5">
    <source>
        <dbReference type="SAM" id="Coils"/>
    </source>
</evidence>
<dbReference type="Proteomes" id="UP000675920">
    <property type="component" value="Unplaced"/>
</dbReference>
<dbReference type="SUPFAM" id="SSF55874">
    <property type="entry name" value="ATPase domain of HSP90 chaperone/DNA topoisomerase II/histidine kinase"/>
    <property type="match status" value="1"/>
</dbReference>
<feature type="coiled-coil region" evidence="5">
    <location>
        <begin position="137"/>
        <end position="174"/>
    </location>
</feature>
<keyword evidence="5" id="KW-0175">Coiled coil</keyword>
<dbReference type="InterPro" id="IPR005467">
    <property type="entry name" value="His_kinase_dom"/>
</dbReference>
<dbReference type="CDD" id="cd00075">
    <property type="entry name" value="HATPase"/>
    <property type="match status" value="1"/>
</dbReference>
<dbReference type="Pfam" id="PF00512">
    <property type="entry name" value="HisKA"/>
    <property type="match status" value="1"/>
</dbReference>
<name>A0A8B6X9R4_9BURK</name>
<dbReference type="AlphaFoldDB" id="A0A8B6X9R4"/>
<dbReference type="InterPro" id="IPR003594">
    <property type="entry name" value="HATPase_dom"/>
</dbReference>
<dbReference type="Gene3D" id="1.10.287.130">
    <property type="match status" value="1"/>
</dbReference>
<evidence type="ECO:0000313" key="9">
    <source>
        <dbReference type="RefSeq" id="WP_051378852.1"/>
    </source>
</evidence>
<organism evidence="8 9">
    <name type="scientific">Derxia gummosa DSM 723</name>
    <dbReference type="NCBI Taxonomy" id="1121388"/>
    <lineage>
        <taxon>Bacteria</taxon>
        <taxon>Pseudomonadati</taxon>
        <taxon>Pseudomonadota</taxon>
        <taxon>Betaproteobacteria</taxon>
        <taxon>Burkholderiales</taxon>
        <taxon>Alcaligenaceae</taxon>
        <taxon>Derxia</taxon>
    </lineage>
</organism>
<protein>
    <recommendedName>
        <fullName evidence="2">histidine kinase</fullName>
        <ecNumber evidence="2">2.7.13.3</ecNumber>
    </recommendedName>
</protein>
<dbReference type="SUPFAM" id="SSF52172">
    <property type="entry name" value="CheY-like"/>
    <property type="match status" value="1"/>
</dbReference>
<dbReference type="PROSITE" id="PS50109">
    <property type="entry name" value="HIS_KIN"/>
    <property type="match status" value="1"/>
</dbReference>
<dbReference type="InterPro" id="IPR001789">
    <property type="entry name" value="Sig_transdc_resp-reg_receiver"/>
</dbReference>
<dbReference type="OrthoDB" id="9812260at2"/>
<reference evidence="9" key="2">
    <citation type="journal article" date="1999" name="Curr. Biol.">
        <title>Signal transduction: Gyrating protein kinases.</title>
        <authorList>
            <person name="Stock J."/>
        </authorList>
    </citation>
    <scope>NUCLEOTIDE SEQUENCE</scope>
</reference>
<reference evidence="9" key="7">
    <citation type="journal article" date="2013" name="Biochem. Soc. Trans.">
        <title>Histidine kinases from bacteria to humans.</title>
        <authorList>
            <person name="Attwood P.V."/>
        </authorList>
    </citation>
    <scope>NUCLEOTIDE SEQUENCE</scope>
</reference>
<dbReference type="SMART" id="SM00387">
    <property type="entry name" value="HATPase_c"/>
    <property type="match status" value="1"/>
</dbReference>
<feature type="modified residue" description="4-aspartylphosphate" evidence="4">
    <location>
        <position position="70"/>
    </location>
</feature>
<proteinExistence type="predicted"/>
<reference evidence="9" key="9">
    <citation type="journal article" date="2019" name="Annu. Rev. Microbiol.">
        <title>Structural Basis of Response Regulator Function.</title>
        <authorList>
            <person name="Gao R."/>
            <person name="Bouillet S."/>
            <person name="Stock A.M."/>
        </authorList>
    </citation>
    <scope>NUCLEOTIDE SEQUENCE</scope>
</reference>
<dbReference type="Pfam" id="PF02518">
    <property type="entry name" value="HATPase_c"/>
    <property type="match status" value="1"/>
</dbReference>
<reference evidence="9" key="5">
    <citation type="journal article" date="2006" name="J. Bacteriol.">
        <title>Structural classification of bacterial response regulators: diversity of output domains and domain combinations.</title>
        <authorList>
            <person name="Galperin M.Y."/>
        </authorList>
    </citation>
    <scope>NUCLEOTIDE SEQUENCE</scope>
</reference>
<dbReference type="InterPro" id="IPR004358">
    <property type="entry name" value="Sig_transdc_His_kin-like_C"/>
</dbReference>
<sequence length="430" mass="47078">MNLVQPPALPAPEGPPPARAQVLIVDDRAENLLALEALIRRDDIDVLRARSGDAALELVLLHDFALALIDVQMPGMNGFELAELMRGTARTRHIPIVFVTAGGREMNAAFKGYETGAVDFLHKPLDAHAVRSKVNVFVELYRQRVALREQLEALRRSQAEQEALLCELRATQDQLRLAVRIRDDFMSMASHELKSPLTALRLQCQLRARHLARGNLDAFAPDKLERMVATDGELVDGLVRLIDDMLDISRIRSGKLSIEPAPCDFAAIVRRVAERFAEQLRGCGGCELALPDSLVGRWDAMRLEQVTTNLVTNALRYGGGRPIAMRLAVEGGTQDEGDAMPADRSAVGSAVGARAVLTVRDHGIGIRKEDCERIFQPFERVTGEHGRGGLGLGLYIVRQIVEAHGGRIDVDSVPGEGSAFRVELPLAGPR</sequence>
<dbReference type="PRINTS" id="PR00344">
    <property type="entry name" value="BCTRLSENSOR"/>
</dbReference>
<dbReference type="InterPro" id="IPR036097">
    <property type="entry name" value="HisK_dim/P_sf"/>
</dbReference>
<reference evidence="9" key="8">
    <citation type="journal article" date="2015" name="Nucleic Acids Res.">
        <title>P2CS: updates of the prokaryotic two-component systems database.</title>
        <authorList>
            <person name="Ortet P."/>
            <person name="Whitworth D.E."/>
            <person name="Santaella C."/>
            <person name="Achouak W."/>
            <person name="Barakat M."/>
        </authorList>
    </citation>
    <scope>NUCLEOTIDE SEQUENCE</scope>
</reference>
<evidence type="ECO:0000256" key="1">
    <source>
        <dbReference type="ARBA" id="ARBA00000085"/>
    </source>
</evidence>
<keyword evidence="8" id="KW-1185">Reference proteome</keyword>
<keyword evidence="3 4" id="KW-0597">Phosphoprotein</keyword>
<accession>A0A8B6X9R4</accession>
<feature type="domain" description="Response regulatory" evidence="7">
    <location>
        <begin position="21"/>
        <end position="138"/>
    </location>
</feature>
<dbReference type="SMART" id="SM00388">
    <property type="entry name" value="HisKA"/>
    <property type="match status" value="1"/>
</dbReference>